<protein>
    <submittedName>
        <fullName evidence="2">Uncharacterized protein</fullName>
    </submittedName>
</protein>
<evidence type="ECO:0000313" key="2">
    <source>
        <dbReference type="EMBL" id="KAK8777070.1"/>
    </source>
</evidence>
<keyword evidence="3" id="KW-1185">Reference proteome</keyword>
<comment type="caution">
    <text evidence="2">The sequence shown here is derived from an EMBL/GenBank/DDBJ whole genome shotgun (WGS) entry which is preliminary data.</text>
</comment>
<feature type="region of interest" description="Disordered" evidence="1">
    <location>
        <begin position="18"/>
        <end position="57"/>
    </location>
</feature>
<proteinExistence type="predicted"/>
<dbReference type="Proteomes" id="UP001321473">
    <property type="component" value="Unassembled WGS sequence"/>
</dbReference>
<gene>
    <name evidence="2" type="ORF">V5799_029583</name>
</gene>
<feature type="non-terminal residue" evidence="2">
    <location>
        <position position="1"/>
    </location>
</feature>
<name>A0AAQ4EQX1_AMBAM</name>
<dbReference type="EMBL" id="JARKHS020012251">
    <property type="protein sequence ID" value="KAK8777070.1"/>
    <property type="molecule type" value="Genomic_DNA"/>
</dbReference>
<organism evidence="2 3">
    <name type="scientific">Amblyomma americanum</name>
    <name type="common">Lone star tick</name>
    <dbReference type="NCBI Taxonomy" id="6943"/>
    <lineage>
        <taxon>Eukaryota</taxon>
        <taxon>Metazoa</taxon>
        <taxon>Ecdysozoa</taxon>
        <taxon>Arthropoda</taxon>
        <taxon>Chelicerata</taxon>
        <taxon>Arachnida</taxon>
        <taxon>Acari</taxon>
        <taxon>Parasitiformes</taxon>
        <taxon>Ixodida</taxon>
        <taxon>Ixodoidea</taxon>
        <taxon>Ixodidae</taxon>
        <taxon>Amblyomminae</taxon>
        <taxon>Amblyomma</taxon>
    </lineage>
</organism>
<accession>A0AAQ4EQX1</accession>
<evidence type="ECO:0000256" key="1">
    <source>
        <dbReference type="SAM" id="MobiDB-lite"/>
    </source>
</evidence>
<sequence length="57" mass="6220">PALGRQLPAPFPARRPLVAEEARRRQRWWGLASGHRSPSSPRGRTSPPDADSSSADC</sequence>
<evidence type="ECO:0000313" key="3">
    <source>
        <dbReference type="Proteomes" id="UP001321473"/>
    </source>
</evidence>
<feature type="compositionally biased region" description="Low complexity" evidence="1">
    <location>
        <begin position="36"/>
        <end position="57"/>
    </location>
</feature>
<dbReference type="AlphaFoldDB" id="A0AAQ4EQX1"/>
<reference evidence="2 3" key="1">
    <citation type="journal article" date="2023" name="Arcadia Sci">
        <title>De novo assembly of a long-read Amblyomma americanum tick genome.</title>
        <authorList>
            <person name="Chou S."/>
            <person name="Poskanzer K.E."/>
            <person name="Rollins M."/>
            <person name="Thuy-Boun P.S."/>
        </authorList>
    </citation>
    <scope>NUCLEOTIDE SEQUENCE [LARGE SCALE GENOMIC DNA]</scope>
    <source>
        <strain evidence="2">F_SG_1</strain>
        <tissue evidence="2">Salivary glands</tissue>
    </source>
</reference>